<dbReference type="GO" id="GO:0004668">
    <property type="term" value="F:protein-arginine deiminase activity"/>
    <property type="evidence" value="ECO:0007669"/>
    <property type="project" value="InterPro"/>
</dbReference>
<protein>
    <recommendedName>
        <fullName evidence="4">Agmatine deiminase</fullName>
    </recommendedName>
</protein>
<dbReference type="EMBL" id="JALJOV010001830">
    <property type="protein sequence ID" value="KAK9839749.1"/>
    <property type="molecule type" value="Genomic_DNA"/>
</dbReference>
<keyword evidence="3" id="KW-1185">Reference proteome</keyword>
<dbReference type="Pfam" id="PF04371">
    <property type="entry name" value="PAD_porph"/>
    <property type="match status" value="1"/>
</dbReference>
<evidence type="ECO:0008006" key="4">
    <source>
        <dbReference type="Google" id="ProtNLM"/>
    </source>
</evidence>
<dbReference type="GO" id="GO:0009446">
    <property type="term" value="P:putrescine biosynthetic process"/>
    <property type="evidence" value="ECO:0007669"/>
    <property type="project" value="InterPro"/>
</dbReference>
<dbReference type="SUPFAM" id="SSF55909">
    <property type="entry name" value="Pentein"/>
    <property type="match status" value="1"/>
</dbReference>
<dbReference type="GO" id="GO:0047632">
    <property type="term" value="F:agmatine deiminase activity"/>
    <property type="evidence" value="ECO:0007669"/>
    <property type="project" value="InterPro"/>
</dbReference>
<gene>
    <name evidence="2" type="ORF">WJX84_005812</name>
</gene>
<name>A0AAW1S120_9CHLO</name>
<evidence type="ECO:0000313" key="2">
    <source>
        <dbReference type="EMBL" id="KAK9839749.1"/>
    </source>
</evidence>
<dbReference type="Gene3D" id="3.75.10.10">
    <property type="entry name" value="L-arginine/glycine Amidinotransferase, Chain A"/>
    <property type="match status" value="1"/>
</dbReference>
<dbReference type="NCBIfam" id="TIGR03380">
    <property type="entry name" value="agmatine_aguA"/>
    <property type="match status" value="1"/>
</dbReference>
<dbReference type="InterPro" id="IPR017754">
    <property type="entry name" value="Agmatine_deiminase"/>
</dbReference>
<dbReference type="AlphaFoldDB" id="A0AAW1S120"/>
<dbReference type="PANTHER" id="PTHR31377">
    <property type="entry name" value="AGMATINE DEIMINASE-RELATED"/>
    <property type="match status" value="1"/>
</dbReference>
<evidence type="ECO:0000256" key="1">
    <source>
        <dbReference type="ARBA" id="ARBA00022801"/>
    </source>
</evidence>
<dbReference type="Proteomes" id="UP001485043">
    <property type="component" value="Unassembled WGS sequence"/>
</dbReference>
<dbReference type="InterPro" id="IPR007466">
    <property type="entry name" value="Peptidyl-Arg-deiminase_porph"/>
</dbReference>
<accession>A0AAW1S120</accession>
<comment type="caution">
    <text evidence="2">The sequence shown here is derived from an EMBL/GenBank/DDBJ whole genome shotgun (WGS) entry which is preliminary data.</text>
</comment>
<reference evidence="2 3" key="1">
    <citation type="journal article" date="2024" name="Nat. Commun.">
        <title>Phylogenomics reveals the evolutionary origins of lichenization in chlorophyte algae.</title>
        <authorList>
            <person name="Puginier C."/>
            <person name="Libourel C."/>
            <person name="Otte J."/>
            <person name="Skaloud P."/>
            <person name="Haon M."/>
            <person name="Grisel S."/>
            <person name="Petersen M."/>
            <person name="Berrin J.G."/>
            <person name="Delaux P.M."/>
            <person name="Dal Grande F."/>
            <person name="Keller J."/>
        </authorList>
    </citation>
    <scope>NUCLEOTIDE SEQUENCE [LARGE SCALE GENOMIC DNA]</scope>
    <source>
        <strain evidence="2 3">SAG 2523</strain>
    </source>
</reference>
<sequence length="372" mass="40192">MPGEWEPQSRVWLGWPQWLEDPKEDQQDQAQIAFAAVAKAIAQFEPVTVAANPDQVKKARAALHESVDVASIPQDDSWFRDTGPTFVTRDGPNGTELAGVDWGFDAYGGLNDEHDLDDKIAACICKQAGVQAIDGPMVLEAGSIHVDGEGTLISTEECLMNKTHRARNPKLSQEQIENNLKQSLGVTKIIWLPVGLFADNDTTGHVDNLACFAAPGKVLLAWTDDESDPQYERSREAKKVLESSTDAKGRKLEVIKLPLPEPLFKTAEESGEAARNKGKDGPKGGHRMAASYINFLICNGGIVMPALDQEPADSRAKKVLEDTFPDRKVVAVPTRKVLVGGGNIHCITVQQPAVDAKSNSVSNGASNGISHS</sequence>
<evidence type="ECO:0000313" key="3">
    <source>
        <dbReference type="Proteomes" id="UP001485043"/>
    </source>
</evidence>
<proteinExistence type="predicted"/>
<dbReference type="PANTHER" id="PTHR31377:SF2">
    <property type="entry name" value="AGMATINE DEIMINASE"/>
    <property type="match status" value="1"/>
</dbReference>
<organism evidence="2 3">
    <name type="scientific">Apatococcus fuscideae</name>
    <dbReference type="NCBI Taxonomy" id="2026836"/>
    <lineage>
        <taxon>Eukaryota</taxon>
        <taxon>Viridiplantae</taxon>
        <taxon>Chlorophyta</taxon>
        <taxon>core chlorophytes</taxon>
        <taxon>Trebouxiophyceae</taxon>
        <taxon>Chlorellales</taxon>
        <taxon>Chlorellaceae</taxon>
        <taxon>Apatococcus</taxon>
    </lineage>
</organism>
<keyword evidence="1" id="KW-0378">Hydrolase</keyword>